<dbReference type="Proteomes" id="UP001236270">
    <property type="component" value="Unassembled WGS sequence"/>
</dbReference>
<accession>A0AAW8HQW7</accession>
<dbReference type="GeneID" id="61386725"/>
<name>A0AAW8HQW7_PLUGE</name>
<dbReference type="EMBL" id="JAVDNV010000013">
    <property type="protein sequence ID" value="MDQ2310845.1"/>
    <property type="molecule type" value="Genomic_DNA"/>
</dbReference>
<protein>
    <submittedName>
        <fullName evidence="1">Uncharacterized protein</fullName>
    </submittedName>
</protein>
<comment type="caution">
    <text evidence="1">The sequence shown here is derived from an EMBL/GenBank/DDBJ whole genome shotgun (WGS) entry which is preliminary data.</text>
</comment>
<dbReference type="RefSeq" id="WP_146144443.1">
    <property type="nucleotide sequence ID" value="NZ_CBCSIS010000038.1"/>
</dbReference>
<proteinExistence type="predicted"/>
<sequence>MGIKGHTIPEADKTAHDIKVPNIMIITRKNADVLFVLKGSGNDSFRIISAQELCDSYRYQWFEPLADNYREMIYLNDEEYIKDAYKVLAWKNIEQFSLVDRPMLSYRNKGSGDWKYVADGGAGFLLSLINGLPYWSDAIGQIPFAVGAYRYSHTIEATVKTGMTWATGKPWDALMQNSDASNEYDNFFVLRGALYANKNFFIQ</sequence>
<evidence type="ECO:0000313" key="2">
    <source>
        <dbReference type="Proteomes" id="UP001236270"/>
    </source>
</evidence>
<dbReference type="AlphaFoldDB" id="A0AAW8HQW7"/>
<evidence type="ECO:0000313" key="1">
    <source>
        <dbReference type="EMBL" id="MDQ2310845.1"/>
    </source>
</evidence>
<organism evidence="1 2">
    <name type="scientific">Pluralibacter gergoviae</name>
    <name type="common">Enterobacter gergoviae</name>
    <dbReference type="NCBI Taxonomy" id="61647"/>
    <lineage>
        <taxon>Bacteria</taxon>
        <taxon>Pseudomonadati</taxon>
        <taxon>Pseudomonadota</taxon>
        <taxon>Gammaproteobacteria</taxon>
        <taxon>Enterobacterales</taxon>
        <taxon>Enterobacteriaceae</taxon>
        <taxon>Pluralibacter</taxon>
    </lineage>
</organism>
<gene>
    <name evidence="1" type="ORF">RBJ30_17315</name>
</gene>
<reference evidence="1" key="1">
    <citation type="submission" date="2023-08" db="EMBL/GenBank/DDBJ databases">
        <title>WGS of pathogenic bacterial species, Los Angeles County Public Health Laboratories.</title>
        <authorList>
            <person name="Garrigues J.M."/>
            <person name="Green N.M."/>
        </authorList>
    </citation>
    <scope>NUCLEOTIDE SEQUENCE</scope>
    <source>
        <strain evidence="1">LACPHL-BACT-2023-00068</strain>
    </source>
</reference>